<gene>
    <name evidence="1" type="ORF">TSPGSL018_11088</name>
</gene>
<sequence length="101" mass="10971">NLLLEQECAADDEDARAASLQLYFAHQSQVLALLAALGVGGEVPLPEDLSHVDLTLRTAGEVGSFDPEKLFIDIVYCVTADRCQRTSAKTCSEGICPWKDF</sequence>
<dbReference type="Gene3D" id="3.40.50.1240">
    <property type="entry name" value="Phosphoglycerate mutase-like"/>
    <property type="match status" value="1"/>
</dbReference>
<evidence type="ECO:0000313" key="1">
    <source>
        <dbReference type="EMBL" id="JAC80086.1"/>
    </source>
</evidence>
<reference evidence="1" key="1">
    <citation type="submission" date="2014-05" db="EMBL/GenBank/DDBJ databases">
        <title>The transcriptome of the halophilic microalga Tetraselmis sp. GSL018 isolated from the Great Salt Lake, Utah.</title>
        <authorList>
            <person name="Jinkerson R.E."/>
            <person name="D'Adamo S."/>
            <person name="Posewitz M.C."/>
        </authorList>
    </citation>
    <scope>NUCLEOTIDE SEQUENCE</scope>
    <source>
        <strain evidence="1">GSL018</strain>
    </source>
</reference>
<accession>A0A061SBF4</accession>
<dbReference type="AlphaFoldDB" id="A0A061SBF4"/>
<dbReference type="InterPro" id="IPR029033">
    <property type="entry name" value="His_PPase_superfam"/>
</dbReference>
<feature type="non-terminal residue" evidence="1">
    <location>
        <position position="101"/>
    </location>
</feature>
<proteinExistence type="predicted"/>
<protein>
    <submittedName>
        <fullName evidence="1">Uncharacterized protein</fullName>
    </submittedName>
</protein>
<feature type="non-terminal residue" evidence="1">
    <location>
        <position position="1"/>
    </location>
</feature>
<dbReference type="SUPFAM" id="SSF53254">
    <property type="entry name" value="Phosphoglycerate mutase-like"/>
    <property type="match status" value="1"/>
</dbReference>
<organism evidence="1">
    <name type="scientific">Tetraselmis sp. GSL018</name>
    <dbReference type="NCBI Taxonomy" id="582737"/>
    <lineage>
        <taxon>Eukaryota</taxon>
        <taxon>Viridiplantae</taxon>
        <taxon>Chlorophyta</taxon>
        <taxon>core chlorophytes</taxon>
        <taxon>Chlorodendrophyceae</taxon>
        <taxon>Chlorodendrales</taxon>
        <taxon>Chlorodendraceae</taxon>
        <taxon>Tetraselmis</taxon>
    </lineage>
</organism>
<dbReference type="EMBL" id="GBEZ01005193">
    <property type="protein sequence ID" value="JAC80086.1"/>
    <property type="molecule type" value="Transcribed_RNA"/>
</dbReference>
<name>A0A061SBF4_9CHLO</name>